<dbReference type="Gene3D" id="3.40.50.360">
    <property type="match status" value="1"/>
</dbReference>
<evidence type="ECO:0000313" key="2">
    <source>
        <dbReference type="EMBL" id="NIR75813.1"/>
    </source>
</evidence>
<feature type="domain" description="NADPH-dependent FMN reductase-like" evidence="1">
    <location>
        <begin position="34"/>
        <end position="172"/>
    </location>
</feature>
<organism evidence="2 3">
    <name type="scientific">Candidatus Kutchimonas denitrificans</name>
    <dbReference type="NCBI Taxonomy" id="3056748"/>
    <lineage>
        <taxon>Bacteria</taxon>
        <taxon>Pseudomonadati</taxon>
        <taxon>Gemmatimonadota</taxon>
        <taxon>Gemmatimonadia</taxon>
        <taxon>Candidatus Palauibacterales</taxon>
        <taxon>Candidatus Palauibacteraceae</taxon>
        <taxon>Candidatus Kutchimonas</taxon>
    </lineage>
</organism>
<reference evidence="2 3" key="1">
    <citation type="submission" date="2020-01" db="EMBL/GenBank/DDBJ databases">
        <title>Genomes assembled from Gulf of Kutch pelagic sediment metagenomes.</title>
        <authorList>
            <person name="Chandrashekar M."/>
            <person name="Mahajan M.S."/>
            <person name="Dave K.J."/>
            <person name="Vatsa P."/>
            <person name="Nathani N.M."/>
        </authorList>
    </citation>
    <scope>NUCLEOTIDE SEQUENCE [LARGE SCALE GENOMIC DNA]</scope>
    <source>
        <strain evidence="2">KS3-K002</strain>
    </source>
</reference>
<dbReference type="EMBL" id="JAACAK010000096">
    <property type="protein sequence ID" value="NIR75813.1"/>
    <property type="molecule type" value="Genomic_DNA"/>
</dbReference>
<dbReference type="SUPFAM" id="SSF52218">
    <property type="entry name" value="Flavoproteins"/>
    <property type="match status" value="1"/>
</dbReference>
<dbReference type="AlphaFoldDB" id="A0AAE5CCE6"/>
<proteinExistence type="predicted"/>
<gene>
    <name evidence="2" type="ORF">GWO12_11990</name>
</gene>
<sequence>MSLSKRQIELCESSQWDFSDLRAVFLNCTLKRSPERSHTAGLMDMAVEIMKKNQVAVEVLRPVDYQIAYGVYPDMTEHGWERDDWPEIHEKVMAADILVIGSPIWLGEKSSVCTKVIERLYASSGELNEHGQYAYYGRVGGCLITGNEDGVKHCSMNILYSLQHLGYVVPPQADAGWIGEVGPGPSYLDPGSGGPENEFTNRNTTFMTWNLMHLARMIKDAGGIPAHGNQRSLWEAGCRFDAPNPEHR</sequence>
<evidence type="ECO:0000259" key="1">
    <source>
        <dbReference type="Pfam" id="PF03358"/>
    </source>
</evidence>
<dbReference type="Proteomes" id="UP000702544">
    <property type="component" value="Unassembled WGS sequence"/>
</dbReference>
<protein>
    <submittedName>
        <fullName evidence="2">Flavodoxin family protein</fullName>
    </submittedName>
</protein>
<dbReference type="Pfam" id="PF03358">
    <property type="entry name" value="FMN_red"/>
    <property type="match status" value="1"/>
</dbReference>
<dbReference type="GO" id="GO:0016491">
    <property type="term" value="F:oxidoreductase activity"/>
    <property type="evidence" value="ECO:0007669"/>
    <property type="project" value="InterPro"/>
</dbReference>
<accession>A0AAE5CCE6</accession>
<dbReference type="InterPro" id="IPR029039">
    <property type="entry name" value="Flavoprotein-like_sf"/>
</dbReference>
<evidence type="ECO:0000313" key="3">
    <source>
        <dbReference type="Proteomes" id="UP000702544"/>
    </source>
</evidence>
<dbReference type="InterPro" id="IPR005025">
    <property type="entry name" value="FMN_Rdtase-like_dom"/>
</dbReference>
<name>A0AAE5CCE6_9BACT</name>
<comment type="caution">
    <text evidence="2">The sequence shown here is derived from an EMBL/GenBank/DDBJ whole genome shotgun (WGS) entry which is preliminary data.</text>
</comment>